<proteinExistence type="predicted"/>
<organism evidence="2 3">
    <name type="scientific">Pseudocercospora eumusae</name>
    <dbReference type="NCBI Taxonomy" id="321146"/>
    <lineage>
        <taxon>Eukaryota</taxon>
        <taxon>Fungi</taxon>
        <taxon>Dikarya</taxon>
        <taxon>Ascomycota</taxon>
        <taxon>Pezizomycotina</taxon>
        <taxon>Dothideomycetes</taxon>
        <taxon>Dothideomycetidae</taxon>
        <taxon>Mycosphaerellales</taxon>
        <taxon>Mycosphaerellaceae</taxon>
        <taxon>Pseudocercospora</taxon>
    </lineage>
</organism>
<dbReference type="OrthoDB" id="5325276at2759"/>
<comment type="caution">
    <text evidence="2">The sequence shown here is derived from an EMBL/GenBank/DDBJ whole genome shotgun (WGS) entry which is preliminary data.</text>
</comment>
<feature type="compositionally biased region" description="Basic and acidic residues" evidence="1">
    <location>
        <begin position="170"/>
        <end position="189"/>
    </location>
</feature>
<evidence type="ECO:0000256" key="1">
    <source>
        <dbReference type="SAM" id="MobiDB-lite"/>
    </source>
</evidence>
<evidence type="ECO:0000313" key="3">
    <source>
        <dbReference type="Proteomes" id="UP000070133"/>
    </source>
</evidence>
<keyword evidence="3" id="KW-1185">Reference proteome</keyword>
<reference evidence="2 3" key="1">
    <citation type="submission" date="2015-07" db="EMBL/GenBank/DDBJ databases">
        <title>Comparative genomics of the Sigatoka disease complex on banana suggests a link between parallel evolutionary changes in Pseudocercospora fijiensis and Pseudocercospora eumusae and increased virulence on the banana host.</title>
        <authorList>
            <person name="Chang T.-C."/>
            <person name="Salvucci A."/>
            <person name="Crous P.W."/>
            <person name="Stergiopoulos I."/>
        </authorList>
    </citation>
    <scope>NUCLEOTIDE SEQUENCE [LARGE SCALE GENOMIC DNA]</scope>
    <source>
        <strain evidence="2 3">CBS 114824</strain>
    </source>
</reference>
<feature type="region of interest" description="Disordered" evidence="1">
    <location>
        <begin position="13"/>
        <end position="69"/>
    </location>
</feature>
<dbReference type="AlphaFoldDB" id="A0A139HWM1"/>
<protein>
    <submittedName>
        <fullName evidence="2">Uncharacterized protein</fullName>
    </submittedName>
</protein>
<feature type="region of interest" description="Disordered" evidence="1">
    <location>
        <begin position="216"/>
        <end position="243"/>
    </location>
</feature>
<feature type="compositionally biased region" description="Low complexity" evidence="1">
    <location>
        <begin position="113"/>
        <end position="128"/>
    </location>
</feature>
<feature type="region of interest" description="Disordered" evidence="1">
    <location>
        <begin position="170"/>
        <end position="195"/>
    </location>
</feature>
<feature type="compositionally biased region" description="Polar residues" evidence="1">
    <location>
        <begin position="21"/>
        <end position="45"/>
    </location>
</feature>
<dbReference type="PANTHER" id="PTHR38703:SF1">
    <property type="entry name" value="ALLERGEN"/>
    <property type="match status" value="1"/>
</dbReference>
<dbReference type="EMBL" id="LFZN01000004">
    <property type="protein sequence ID" value="KXT06864.1"/>
    <property type="molecule type" value="Genomic_DNA"/>
</dbReference>
<gene>
    <name evidence="2" type="ORF">AC578_7124</name>
</gene>
<dbReference type="Proteomes" id="UP000070133">
    <property type="component" value="Unassembled WGS sequence"/>
</dbReference>
<sequence>MPSSLKQKLFYGLHHSKKSETNITAPQPISAQKAGESTASRTSAEGGQFIPSPNGKWQNVQKEPDTAGHRHLPEALRYLSLNDERLRTSTIDRSDPDLAGAQHRRQESGNTLQSEQSQRPSSDSSRSRGVLIGPVQDVYAEGFANKNISRDEAMLAGDLNDSRAIRAALEKERDNVGSGHRRSESSEVKRSRRQVPVVEPDEDLYSADATIPAEAVPARGSSLRKSKEPAWPLNGGNKHGDIQPVIPEITVSSHPRKSSENANYLVHDSPTPVSLDGVVDLTNTEDTRQYISYAPAVTHNTTIVDTHDIVHQQITREIHNHDVFHRVLPVMQVEVLPPRHYVPHPTLPGELIEISPKQILGGEEAHWKMQKVMQEALDNNLSLQSSGNNEFTGRRPFTARRFDGSEGDFKAFQDEEGFKYTEQTWVHYPTLQDGGMETGQTKAFHFDHRRKMSEFDFGLDSTHANRHVHRQKIEDGQGFEWI</sequence>
<evidence type="ECO:0000313" key="2">
    <source>
        <dbReference type="EMBL" id="KXT06864.1"/>
    </source>
</evidence>
<accession>A0A139HWM1</accession>
<dbReference type="PANTHER" id="PTHR38703">
    <property type="entry name" value="CHROMOSOME 8, WHOLE GENOME SHOTGUN SEQUENCE"/>
    <property type="match status" value="1"/>
</dbReference>
<feature type="region of interest" description="Disordered" evidence="1">
    <location>
        <begin position="88"/>
        <end position="129"/>
    </location>
</feature>
<name>A0A139HWM1_9PEZI</name>